<keyword evidence="3 8" id="KW-0813">Transport</keyword>
<dbReference type="InterPro" id="IPR020547">
    <property type="entry name" value="ATP_synth_F1_esu_C"/>
</dbReference>
<keyword evidence="7 8" id="KW-0066">ATP synthesis</keyword>
<dbReference type="Proteomes" id="UP000050502">
    <property type="component" value="Unassembled WGS sequence"/>
</dbReference>
<evidence type="ECO:0000256" key="1">
    <source>
        <dbReference type="ARBA" id="ARBA00004202"/>
    </source>
</evidence>
<evidence type="ECO:0000313" key="14">
    <source>
        <dbReference type="Proteomes" id="UP000037784"/>
    </source>
</evidence>
<dbReference type="InterPro" id="IPR001469">
    <property type="entry name" value="ATP_synth_F1_dsu/esu"/>
</dbReference>
<keyword evidence="8" id="KW-1003">Cell membrane</keyword>
<feature type="domain" description="ATP synthase epsilon subunit C-terminal" evidence="10">
    <location>
        <begin position="89"/>
        <end position="134"/>
    </location>
</feature>
<dbReference type="SUPFAM" id="SSF51344">
    <property type="entry name" value="Epsilon subunit of F1F0-ATP synthase N-terminal domain"/>
    <property type="match status" value="1"/>
</dbReference>
<proteinExistence type="inferred from homology"/>
<evidence type="ECO:0000256" key="3">
    <source>
        <dbReference type="ARBA" id="ARBA00022448"/>
    </source>
</evidence>
<keyword evidence="4 8" id="KW-0406">Ion transport</keyword>
<dbReference type="SUPFAM" id="SSF46604">
    <property type="entry name" value="Epsilon subunit of F1F0-ATP synthase C-terminal domain"/>
    <property type="match status" value="1"/>
</dbReference>
<evidence type="ECO:0000259" key="11">
    <source>
        <dbReference type="Pfam" id="PF02823"/>
    </source>
</evidence>
<dbReference type="FunCoup" id="A0A0M8KAF0">
    <property type="interactions" value="434"/>
</dbReference>
<dbReference type="STRING" id="872965.SE16_14670"/>
<dbReference type="Pfam" id="PF02823">
    <property type="entry name" value="ATP-synt_DE_N"/>
    <property type="match status" value="1"/>
</dbReference>
<reference evidence="12 14" key="1">
    <citation type="journal article" date="2015" name="Genome Announc.">
        <title>Draft Genome Sequence of a Heterotrophic Facultative Anaerobic Thermophilic Bacterium, Ardenticatena maritima Strain 110ST.</title>
        <authorList>
            <person name="Kawaichi S."/>
            <person name="Yoshida T."/>
            <person name="Sako Y."/>
            <person name="Nakamura R."/>
        </authorList>
    </citation>
    <scope>NUCLEOTIDE SEQUENCE [LARGE SCALE GENOMIC DNA]</scope>
    <source>
        <strain evidence="12 14">110S</strain>
    </source>
</reference>
<dbReference type="InterPro" id="IPR020546">
    <property type="entry name" value="ATP_synth_F1_dsu/esu_N"/>
</dbReference>
<dbReference type="Pfam" id="PF00401">
    <property type="entry name" value="ATP-synt_DE"/>
    <property type="match status" value="1"/>
</dbReference>
<dbReference type="InterPro" id="IPR036794">
    <property type="entry name" value="ATP_F1_dsu/esu_C_sf"/>
</dbReference>
<feature type="domain" description="ATP synthase F1 complex delta/epsilon subunit N-terminal" evidence="11">
    <location>
        <begin position="5"/>
        <end position="85"/>
    </location>
</feature>
<keyword evidence="8" id="KW-0375">Hydrogen ion transport</keyword>
<evidence type="ECO:0000256" key="6">
    <source>
        <dbReference type="ARBA" id="ARBA00023196"/>
    </source>
</evidence>
<dbReference type="GO" id="GO:0005524">
    <property type="term" value="F:ATP binding"/>
    <property type="evidence" value="ECO:0007669"/>
    <property type="project" value="UniProtKB-UniRule"/>
</dbReference>
<evidence type="ECO:0000313" key="13">
    <source>
        <dbReference type="EMBL" id="KPL86515.1"/>
    </source>
</evidence>
<dbReference type="GO" id="GO:0046933">
    <property type="term" value="F:proton-transporting ATP synthase activity, rotational mechanism"/>
    <property type="evidence" value="ECO:0007669"/>
    <property type="project" value="UniProtKB-UniRule"/>
</dbReference>
<gene>
    <name evidence="8" type="primary">atpC</name>
    <name evidence="12" type="ORF">ARMA_2445</name>
    <name evidence="13" type="ORF">SE16_14670</name>
</gene>
<reference evidence="14" key="3">
    <citation type="submission" date="2015-08" db="EMBL/GenBank/DDBJ databases">
        <title>Draft Genome Sequence of a Heterotrophic Facultative Anaerobic Bacterium Ardenticatena maritima Strain 110S.</title>
        <authorList>
            <person name="Kawaichi S."/>
            <person name="Yoshida T."/>
            <person name="Sako Y."/>
            <person name="Nakamura R."/>
        </authorList>
    </citation>
    <scope>NUCLEOTIDE SEQUENCE [LARGE SCALE GENOMIC DNA]</scope>
    <source>
        <strain evidence="14">110S</strain>
    </source>
</reference>
<comment type="similarity">
    <text evidence="2 8 9">Belongs to the ATPase epsilon chain family.</text>
</comment>
<accession>A0A0M8KAF0</accession>
<evidence type="ECO:0000259" key="10">
    <source>
        <dbReference type="Pfam" id="PF00401"/>
    </source>
</evidence>
<comment type="subunit">
    <text evidence="8 9">F-type ATPases have 2 components, CF(1) - the catalytic core - and CF(0) - the membrane proton channel. CF(1) has five subunits: alpha(3), beta(3), gamma(1), delta(1), epsilon(1). CF(0) has three main subunits: a, b and c.</text>
</comment>
<dbReference type="Proteomes" id="UP000037784">
    <property type="component" value="Unassembled WGS sequence"/>
</dbReference>
<keyword evidence="5 8" id="KW-0472">Membrane</keyword>
<evidence type="ECO:0000256" key="9">
    <source>
        <dbReference type="RuleBase" id="RU003656"/>
    </source>
</evidence>
<dbReference type="EMBL" id="BBZA01000224">
    <property type="protein sequence ID" value="GAP64022.1"/>
    <property type="molecule type" value="Genomic_DNA"/>
</dbReference>
<dbReference type="Gene3D" id="2.60.15.10">
    <property type="entry name" value="F0F1 ATP synthase delta/epsilon subunit, N-terminal"/>
    <property type="match status" value="1"/>
</dbReference>
<dbReference type="PANTHER" id="PTHR13822:SF10">
    <property type="entry name" value="ATP SYNTHASE EPSILON CHAIN, CHLOROPLASTIC"/>
    <property type="match status" value="1"/>
</dbReference>
<protein>
    <recommendedName>
        <fullName evidence="8">ATP synthase epsilon chain</fullName>
    </recommendedName>
    <alternativeName>
        <fullName evidence="8">ATP synthase F1 sector epsilon subunit</fullName>
    </alternativeName>
    <alternativeName>
        <fullName evidence="8">F-ATPase epsilon subunit</fullName>
    </alternativeName>
</protein>
<dbReference type="GO" id="GO:0005886">
    <property type="term" value="C:plasma membrane"/>
    <property type="evidence" value="ECO:0007669"/>
    <property type="project" value="UniProtKB-SubCell"/>
</dbReference>
<dbReference type="NCBIfam" id="TIGR01216">
    <property type="entry name" value="ATP_synt_epsi"/>
    <property type="match status" value="1"/>
</dbReference>
<evidence type="ECO:0000313" key="12">
    <source>
        <dbReference type="EMBL" id="GAP64022.1"/>
    </source>
</evidence>
<reference evidence="13 15" key="2">
    <citation type="submission" date="2015-07" db="EMBL/GenBank/DDBJ databases">
        <title>Whole genome sequence of Ardenticatena maritima DSM 23922.</title>
        <authorList>
            <person name="Hemp J."/>
            <person name="Ward L.M."/>
            <person name="Pace L.A."/>
            <person name="Fischer W.W."/>
        </authorList>
    </citation>
    <scope>NUCLEOTIDE SEQUENCE [LARGE SCALE GENOMIC DNA]</scope>
    <source>
        <strain evidence="13 15">110S</strain>
    </source>
</reference>
<comment type="caution">
    <text evidence="12">The sequence shown here is derived from an EMBL/GenBank/DDBJ whole genome shotgun (WGS) entry which is preliminary data.</text>
</comment>
<evidence type="ECO:0000256" key="2">
    <source>
        <dbReference type="ARBA" id="ARBA00005712"/>
    </source>
</evidence>
<dbReference type="CDD" id="cd12152">
    <property type="entry name" value="F1-ATPase_delta"/>
    <property type="match status" value="1"/>
</dbReference>
<name>A0A0M8KAF0_9CHLR</name>
<dbReference type="PANTHER" id="PTHR13822">
    <property type="entry name" value="ATP SYNTHASE DELTA/EPSILON CHAIN"/>
    <property type="match status" value="1"/>
</dbReference>
<evidence type="ECO:0000256" key="5">
    <source>
        <dbReference type="ARBA" id="ARBA00023136"/>
    </source>
</evidence>
<evidence type="ECO:0000256" key="8">
    <source>
        <dbReference type="HAMAP-Rule" id="MF_00530"/>
    </source>
</evidence>
<dbReference type="EMBL" id="LGKN01000009">
    <property type="protein sequence ID" value="KPL86515.1"/>
    <property type="molecule type" value="Genomic_DNA"/>
</dbReference>
<keyword evidence="6 8" id="KW-0139">CF(1)</keyword>
<evidence type="ECO:0000256" key="4">
    <source>
        <dbReference type="ARBA" id="ARBA00023065"/>
    </source>
</evidence>
<sequence length="149" mass="16610">MAAQMSLDIVTIERKVYSADDVEMVLLPGVEGDMGVLPRHTPTLTALRPGELIIRRAGGIEEPFAIGGGFAEVLPDKVIVLADTAEHVDEIDIERAEAARRRAEELLRNPPEEGPSLADIRLALMRHQVRLKVVRRRRQQRGVPTTYEE</sequence>
<dbReference type="InParanoid" id="A0A0M8KAF0"/>
<organism evidence="12 14">
    <name type="scientific">Ardenticatena maritima</name>
    <dbReference type="NCBI Taxonomy" id="872965"/>
    <lineage>
        <taxon>Bacteria</taxon>
        <taxon>Bacillati</taxon>
        <taxon>Chloroflexota</taxon>
        <taxon>Ardenticatenia</taxon>
        <taxon>Ardenticatenales</taxon>
        <taxon>Ardenticatenaceae</taxon>
        <taxon>Ardenticatena</taxon>
    </lineage>
</organism>
<evidence type="ECO:0000256" key="7">
    <source>
        <dbReference type="ARBA" id="ARBA00023310"/>
    </source>
</evidence>
<dbReference type="GO" id="GO:0045259">
    <property type="term" value="C:proton-transporting ATP synthase complex"/>
    <property type="evidence" value="ECO:0007669"/>
    <property type="project" value="UniProtKB-KW"/>
</dbReference>
<dbReference type="InterPro" id="IPR036771">
    <property type="entry name" value="ATPsynth_dsu/esu_N"/>
</dbReference>
<comment type="function">
    <text evidence="8">Produces ATP from ADP in the presence of a proton gradient across the membrane.</text>
</comment>
<dbReference type="HAMAP" id="MF_00530">
    <property type="entry name" value="ATP_synth_epsil_bac"/>
    <property type="match status" value="1"/>
</dbReference>
<evidence type="ECO:0000313" key="15">
    <source>
        <dbReference type="Proteomes" id="UP000050502"/>
    </source>
</evidence>
<comment type="subcellular location">
    <subcellularLocation>
        <location evidence="1 8">Cell membrane</location>
        <topology evidence="1 8">Peripheral membrane protein</topology>
    </subcellularLocation>
</comment>
<dbReference type="AlphaFoldDB" id="A0A0M8KAF0"/>
<dbReference type="RefSeq" id="WP_200907406.1">
    <property type="nucleotide sequence ID" value="NZ_BBZA01000224.1"/>
</dbReference>
<keyword evidence="14" id="KW-1185">Reference proteome</keyword>